<dbReference type="RefSeq" id="WP_239162392.1">
    <property type="nucleotide sequence ID" value="NZ_BOMV01000001.1"/>
</dbReference>
<accession>A0A919JQE0</accession>
<gene>
    <name evidence="1" type="ORF">Ari01nite_02830</name>
</gene>
<dbReference type="NCBIfam" id="NF033179">
    <property type="entry name" value="TnsA_like_Actin"/>
    <property type="match status" value="1"/>
</dbReference>
<dbReference type="InterPro" id="IPR048000">
    <property type="entry name" value="TnsA-like"/>
</dbReference>
<dbReference type="EMBL" id="BOMV01000001">
    <property type="protein sequence ID" value="GIE92818.1"/>
    <property type="molecule type" value="Genomic_DNA"/>
</dbReference>
<dbReference type="Proteomes" id="UP000636960">
    <property type="component" value="Unassembled WGS sequence"/>
</dbReference>
<keyword evidence="2" id="KW-1185">Reference proteome</keyword>
<organism evidence="1 2">
    <name type="scientific">Paractinoplanes rishiriensis</name>
    <dbReference type="NCBI Taxonomy" id="1050105"/>
    <lineage>
        <taxon>Bacteria</taxon>
        <taxon>Bacillati</taxon>
        <taxon>Actinomycetota</taxon>
        <taxon>Actinomycetes</taxon>
        <taxon>Micromonosporales</taxon>
        <taxon>Micromonosporaceae</taxon>
        <taxon>Paractinoplanes</taxon>
    </lineage>
</organism>
<evidence type="ECO:0000313" key="1">
    <source>
        <dbReference type="EMBL" id="GIE92818.1"/>
    </source>
</evidence>
<comment type="caution">
    <text evidence="1">The sequence shown here is derived from an EMBL/GenBank/DDBJ whole genome shotgun (WGS) entry which is preliminary data.</text>
</comment>
<evidence type="ECO:0008006" key="3">
    <source>
        <dbReference type="Google" id="ProtNLM"/>
    </source>
</evidence>
<proteinExistence type="predicted"/>
<evidence type="ECO:0000313" key="2">
    <source>
        <dbReference type="Proteomes" id="UP000636960"/>
    </source>
</evidence>
<sequence>MAEPGGLRLLPGGAVGGPEGGFEVGYIAEDGTDRRIALRDAGQTRFEWSRPARRFPQYKGQKHMPGRWWTATMGCHVGYESWLERDHLMLLDFDPAVVAVASQPFWLFWTNDQGKVRSHAPDYFARLAAGGAVVVDCRPAERIMPRDAAAFAATRLACEQLGWGYRVSGAPEPTSTRNIRWLSGYRHPRHDLPAVAAVLRQVFNQPGGLMAGAEAAGDPISVLPVLFHLLWRHELRADLSMPLHPDTVVMTEEVTG</sequence>
<reference evidence="1" key="1">
    <citation type="submission" date="2021-01" db="EMBL/GenBank/DDBJ databases">
        <title>Whole genome shotgun sequence of Actinoplanes rishiriensis NBRC 108556.</title>
        <authorList>
            <person name="Komaki H."/>
            <person name="Tamura T."/>
        </authorList>
    </citation>
    <scope>NUCLEOTIDE SEQUENCE</scope>
    <source>
        <strain evidence="1">NBRC 108556</strain>
    </source>
</reference>
<protein>
    <recommendedName>
        <fullName evidence="3">TnsA-like heteromeric transposase endonuclease subunit</fullName>
    </recommendedName>
</protein>
<dbReference type="AlphaFoldDB" id="A0A919JQE0"/>
<name>A0A919JQE0_9ACTN</name>